<feature type="domain" description="C2H2-type" evidence="12">
    <location>
        <begin position="266"/>
        <end position="293"/>
    </location>
</feature>
<evidence type="ECO:0000313" key="14">
    <source>
        <dbReference type="Proteomes" id="UP000694413"/>
    </source>
</evidence>
<reference evidence="13" key="2">
    <citation type="submission" date="2025-09" db="UniProtKB">
        <authorList>
            <consortium name="Ensembl"/>
        </authorList>
    </citation>
    <scope>IDENTIFICATION</scope>
</reference>
<keyword evidence="7" id="KW-0805">Transcription regulation</keyword>
<feature type="region of interest" description="Disordered" evidence="11">
    <location>
        <begin position="163"/>
        <end position="197"/>
    </location>
</feature>
<dbReference type="Ensembl" id="ENSZALT00000004314.1">
    <property type="protein sequence ID" value="ENSZALP00000002595.1"/>
    <property type="gene ID" value="ENSZALG00000002747.1"/>
</dbReference>
<reference evidence="13" key="1">
    <citation type="submission" date="2025-08" db="UniProtKB">
        <authorList>
            <consortium name="Ensembl"/>
        </authorList>
    </citation>
    <scope>IDENTIFICATION</scope>
</reference>
<name>A0A8D2M6C1_ZONAL</name>
<comment type="similarity">
    <text evidence="2">Belongs to the krueppel C2H2-type zinc-finger protein family.</text>
</comment>
<evidence type="ECO:0000313" key="13">
    <source>
        <dbReference type="Ensembl" id="ENSZALP00000002595.1"/>
    </source>
</evidence>
<dbReference type="PROSITE" id="PS00028">
    <property type="entry name" value="ZINC_FINGER_C2H2_1"/>
    <property type="match status" value="4"/>
</dbReference>
<keyword evidence="9" id="KW-0539">Nucleus</keyword>
<proteinExistence type="inferred from homology"/>
<feature type="region of interest" description="Disordered" evidence="11">
    <location>
        <begin position="16"/>
        <end position="44"/>
    </location>
</feature>
<keyword evidence="4" id="KW-0677">Repeat</keyword>
<keyword evidence="14" id="KW-1185">Reference proteome</keyword>
<dbReference type="GO" id="GO:0005634">
    <property type="term" value="C:nucleus"/>
    <property type="evidence" value="ECO:0007669"/>
    <property type="project" value="UniProtKB-SubCell"/>
</dbReference>
<evidence type="ECO:0000256" key="10">
    <source>
        <dbReference type="PROSITE-ProRule" id="PRU00042"/>
    </source>
</evidence>
<organism evidence="13 14">
    <name type="scientific">Zonotrichia albicollis</name>
    <name type="common">White-throated sparrow</name>
    <name type="synonym">Fringilla albicollis</name>
    <dbReference type="NCBI Taxonomy" id="44394"/>
    <lineage>
        <taxon>Eukaryota</taxon>
        <taxon>Metazoa</taxon>
        <taxon>Chordata</taxon>
        <taxon>Craniata</taxon>
        <taxon>Vertebrata</taxon>
        <taxon>Euteleostomi</taxon>
        <taxon>Archelosauria</taxon>
        <taxon>Archosauria</taxon>
        <taxon>Dinosauria</taxon>
        <taxon>Saurischia</taxon>
        <taxon>Theropoda</taxon>
        <taxon>Coelurosauria</taxon>
        <taxon>Aves</taxon>
        <taxon>Neognathae</taxon>
        <taxon>Neoaves</taxon>
        <taxon>Telluraves</taxon>
        <taxon>Australaves</taxon>
        <taxon>Passeriformes</taxon>
        <taxon>Passerellidae</taxon>
        <taxon>Zonotrichia</taxon>
    </lineage>
</organism>
<accession>A0A8D2M6C1</accession>
<dbReference type="InterPro" id="IPR036236">
    <property type="entry name" value="Znf_C2H2_sf"/>
</dbReference>
<evidence type="ECO:0000256" key="6">
    <source>
        <dbReference type="ARBA" id="ARBA00022833"/>
    </source>
</evidence>
<feature type="domain" description="C2H2-type" evidence="12">
    <location>
        <begin position="322"/>
        <end position="349"/>
    </location>
</feature>
<dbReference type="PANTHER" id="PTHR47772">
    <property type="entry name" value="ZINC FINGER PROTEIN 200"/>
    <property type="match status" value="1"/>
</dbReference>
<dbReference type="SMART" id="SM00355">
    <property type="entry name" value="ZnF_C2H2"/>
    <property type="match status" value="5"/>
</dbReference>
<dbReference type="Pfam" id="PF00096">
    <property type="entry name" value="zf-C2H2"/>
    <property type="match status" value="2"/>
</dbReference>
<dbReference type="AlphaFoldDB" id="A0A8D2M6C1"/>
<keyword evidence="3" id="KW-0479">Metal-binding</keyword>
<dbReference type="InterPro" id="IPR013087">
    <property type="entry name" value="Znf_C2H2_type"/>
</dbReference>
<dbReference type="InterPro" id="IPR050636">
    <property type="entry name" value="C2H2-ZF_domain-containing"/>
</dbReference>
<dbReference type="FunFam" id="3.30.160.60:FF:002343">
    <property type="entry name" value="Zinc finger protein 33A"/>
    <property type="match status" value="1"/>
</dbReference>
<dbReference type="FunFam" id="3.30.160.60:FF:000052">
    <property type="entry name" value="zinc finger protein 546 isoform X1"/>
    <property type="match status" value="1"/>
</dbReference>
<evidence type="ECO:0000256" key="7">
    <source>
        <dbReference type="ARBA" id="ARBA00023015"/>
    </source>
</evidence>
<evidence type="ECO:0000256" key="1">
    <source>
        <dbReference type="ARBA" id="ARBA00004123"/>
    </source>
</evidence>
<feature type="domain" description="C2H2-type" evidence="12">
    <location>
        <begin position="294"/>
        <end position="321"/>
    </location>
</feature>
<evidence type="ECO:0000256" key="2">
    <source>
        <dbReference type="ARBA" id="ARBA00006991"/>
    </source>
</evidence>
<protein>
    <recommendedName>
        <fullName evidence="12">C2H2-type domain-containing protein</fullName>
    </recommendedName>
</protein>
<evidence type="ECO:0000259" key="12">
    <source>
        <dbReference type="PROSITE" id="PS50157"/>
    </source>
</evidence>
<dbReference type="FunFam" id="3.30.160.60:FF:000295">
    <property type="entry name" value="zinc finger protein 19"/>
    <property type="match status" value="1"/>
</dbReference>
<evidence type="ECO:0000256" key="11">
    <source>
        <dbReference type="SAM" id="MobiDB-lite"/>
    </source>
</evidence>
<feature type="domain" description="C2H2-type" evidence="12">
    <location>
        <begin position="238"/>
        <end position="265"/>
    </location>
</feature>
<dbReference type="Gene3D" id="3.30.160.60">
    <property type="entry name" value="Classic Zinc Finger"/>
    <property type="match status" value="5"/>
</dbReference>
<dbReference type="PROSITE" id="PS50157">
    <property type="entry name" value="ZINC_FINGER_C2H2_2"/>
    <property type="match status" value="4"/>
</dbReference>
<comment type="subcellular location">
    <subcellularLocation>
        <location evidence="1">Nucleus</location>
    </subcellularLocation>
</comment>
<evidence type="ECO:0000256" key="5">
    <source>
        <dbReference type="ARBA" id="ARBA00022771"/>
    </source>
</evidence>
<sequence length="501" mass="56237">MFGKGEFRVSLVLQKGGAGKGRNGGPRCSRVSQGQAHGKSGGWNHGMAGKRGAAAPDVRNGGFRGVSVQAKGSRGVPVLAVSVPLSPSLLLHLPAQHSPWLQDNPAANPVLPGMYWGDLLPLPSGMEANPILSLSFLPKDKDLRIETREDKSLQQNLMKEAILSSSMAQESNREENSWRSHRRRGSKPNPGCSEEEGPTLCQEDGKCFSQSSELVVHEQLHYEKPHKCLECWKSFRPYECGECGKSFRQRSHLTHHQRIHTGEGPYRCRECGMTFSRRSQLIIHQMIHTGERAYECPQCKKRFQISSHFLKHQWIHTEERPFHCPNCGKGLNRNSTIVRHWCIHTGERPYECPQCGKKQPCECPNCRRSFMHCLNSILRWRTHQCGKSPVAAKPLASQNPTCERDQSRSGCDTGVTLTRPMALELTAAEMVLDRRLTVDLSLPLSLLLTSSSQNLDNLKLDRLEFVKSVLYELIYCNSVLFHISQVHHSLKFALKVCSPPS</sequence>
<evidence type="ECO:0000256" key="9">
    <source>
        <dbReference type="ARBA" id="ARBA00023242"/>
    </source>
</evidence>
<dbReference type="GO" id="GO:0008270">
    <property type="term" value="F:zinc ion binding"/>
    <property type="evidence" value="ECO:0007669"/>
    <property type="project" value="UniProtKB-KW"/>
</dbReference>
<dbReference type="Proteomes" id="UP000694413">
    <property type="component" value="Unassembled WGS sequence"/>
</dbReference>
<keyword evidence="8" id="KW-0804">Transcription</keyword>
<keyword evidence="5 10" id="KW-0863">Zinc-finger</keyword>
<evidence type="ECO:0000256" key="4">
    <source>
        <dbReference type="ARBA" id="ARBA00022737"/>
    </source>
</evidence>
<keyword evidence="6" id="KW-0862">Zinc</keyword>
<evidence type="ECO:0000256" key="3">
    <source>
        <dbReference type="ARBA" id="ARBA00022723"/>
    </source>
</evidence>
<dbReference type="PANTHER" id="PTHR47772:SF15">
    <property type="entry name" value="REDUCED EXPRESSION 2-RELATED"/>
    <property type="match status" value="1"/>
</dbReference>
<evidence type="ECO:0000256" key="8">
    <source>
        <dbReference type="ARBA" id="ARBA00023163"/>
    </source>
</evidence>
<dbReference type="SUPFAM" id="SSF57667">
    <property type="entry name" value="beta-beta-alpha zinc fingers"/>
    <property type="match status" value="3"/>
</dbReference>